<dbReference type="OrthoDB" id="7575967at2"/>
<dbReference type="RefSeq" id="WP_079536081.1">
    <property type="nucleotide sequence ID" value="NZ_LT670844.1"/>
</dbReference>
<proteinExistence type="predicted"/>
<organism evidence="2 3">
    <name type="scientific">Bradyrhizobium lablabi</name>
    <dbReference type="NCBI Taxonomy" id="722472"/>
    <lineage>
        <taxon>Bacteria</taxon>
        <taxon>Pseudomonadati</taxon>
        <taxon>Pseudomonadota</taxon>
        <taxon>Alphaproteobacteria</taxon>
        <taxon>Hyphomicrobiales</taxon>
        <taxon>Nitrobacteraceae</taxon>
        <taxon>Bradyrhizobium</taxon>
    </lineage>
</organism>
<evidence type="ECO:0000256" key="1">
    <source>
        <dbReference type="SAM" id="MobiDB-lite"/>
    </source>
</evidence>
<dbReference type="AlphaFoldDB" id="A0A1M6HW03"/>
<feature type="region of interest" description="Disordered" evidence="1">
    <location>
        <begin position="41"/>
        <end position="61"/>
    </location>
</feature>
<protein>
    <submittedName>
        <fullName evidence="2">Uncharacterized protein</fullName>
    </submittedName>
</protein>
<name>A0A1M6HW03_9BRAD</name>
<dbReference type="EMBL" id="LT670844">
    <property type="protein sequence ID" value="SHJ26247.1"/>
    <property type="molecule type" value="Genomic_DNA"/>
</dbReference>
<gene>
    <name evidence="2" type="ORF">SAMN05444159_0124</name>
</gene>
<reference evidence="2 3" key="1">
    <citation type="submission" date="2016-11" db="EMBL/GenBank/DDBJ databases">
        <authorList>
            <person name="Jaros S."/>
            <person name="Januszkiewicz K."/>
            <person name="Wedrychowicz H."/>
        </authorList>
    </citation>
    <scope>NUCLEOTIDE SEQUENCE [LARGE SCALE GENOMIC DNA]</scope>
    <source>
        <strain evidence="2 3">GAS499</strain>
    </source>
</reference>
<dbReference type="Proteomes" id="UP000189935">
    <property type="component" value="Chromosome I"/>
</dbReference>
<accession>A0A1M6HW03</accession>
<evidence type="ECO:0000313" key="2">
    <source>
        <dbReference type="EMBL" id="SHJ26247.1"/>
    </source>
</evidence>
<sequence>MLPKTHQRGSYLDRDGQILADDCAAWGEGTKVAAELISDLDGSLEPGEQNPSPPLMPELYSRSENGFDKKLKAKARRFAGGFSLFQALCRCGNPQRKIVPTKICYLFGTPFRA</sequence>
<evidence type="ECO:0000313" key="3">
    <source>
        <dbReference type="Proteomes" id="UP000189935"/>
    </source>
</evidence>